<reference evidence="3 4" key="1">
    <citation type="journal article" date="2017" name="Nature">
        <title>The Apostasia genome and the evolution of orchids.</title>
        <authorList>
            <person name="Zhang G.Q."/>
            <person name="Liu K.W."/>
            <person name="Li Z."/>
            <person name="Lohaus R."/>
            <person name="Hsiao Y.Y."/>
            <person name="Niu S.C."/>
            <person name="Wang J.Y."/>
            <person name="Lin Y.C."/>
            <person name="Xu Q."/>
            <person name="Chen L.J."/>
            <person name="Yoshida K."/>
            <person name="Fujiwara S."/>
            <person name="Wang Z.W."/>
            <person name="Zhang Y.Q."/>
            <person name="Mitsuda N."/>
            <person name="Wang M."/>
            <person name="Liu G.H."/>
            <person name="Pecoraro L."/>
            <person name="Huang H.X."/>
            <person name="Xiao X.J."/>
            <person name="Lin M."/>
            <person name="Wu X.Y."/>
            <person name="Wu W.L."/>
            <person name="Chen Y.Y."/>
            <person name="Chang S.B."/>
            <person name="Sakamoto S."/>
            <person name="Ohme-Takagi M."/>
            <person name="Yagi M."/>
            <person name="Zeng S.J."/>
            <person name="Shen C.Y."/>
            <person name="Yeh C.M."/>
            <person name="Luo Y.B."/>
            <person name="Tsai W.C."/>
            <person name="Van de Peer Y."/>
            <person name="Liu Z.J."/>
        </authorList>
    </citation>
    <scope>NUCLEOTIDE SEQUENCE [LARGE SCALE GENOMIC DNA]</scope>
    <source>
        <strain evidence="4">cv. Shenzhen</strain>
        <tissue evidence="3">Stem</tissue>
    </source>
</reference>
<gene>
    <name evidence="3" type="ORF">AXF42_Ash018260</name>
</gene>
<dbReference type="EMBL" id="KZ451921">
    <property type="protein sequence ID" value="PKA62035.1"/>
    <property type="molecule type" value="Genomic_DNA"/>
</dbReference>
<evidence type="ECO:0008006" key="5">
    <source>
        <dbReference type="Google" id="ProtNLM"/>
    </source>
</evidence>
<keyword evidence="2" id="KW-0732">Signal</keyword>
<sequence>MSRVFVLCCFLCCVQRLLLSREWLTIGVTGKMCLGDWSIASVCLQVNGGAPHAYFLVLAESSRNDNANREIKIGTVNNSSGGQNHFASQHSSPMVEEMEARIINRS</sequence>
<dbReference type="AlphaFoldDB" id="A0A2I0B2L8"/>
<keyword evidence="4" id="KW-1185">Reference proteome</keyword>
<feature type="region of interest" description="Disordered" evidence="1">
    <location>
        <begin position="77"/>
        <end position="96"/>
    </location>
</feature>
<feature type="signal peptide" evidence="2">
    <location>
        <begin position="1"/>
        <end position="20"/>
    </location>
</feature>
<evidence type="ECO:0000313" key="4">
    <source>
        <dbReference type="Proteomes" id="UP000236161"/>
    </source>
</evidence>
<evidence type="ECO:0000313" key="3">
    <source>
        <dbReference type="EMBL" id="PKA62035.1"/>
    </source>
</evidence>
<organism evidence="3 4">
    <name type="scientific">Apostasia shenzhenica</name>
    <dbReference type="NCBI Taxonomy" id="1088818"/>
    <lineage>
        <taxon>Eukaryota</taxon>
        <taxon>Viridiplantae</taxon>
        <taxon>Streptophyta</taxon>
        <taxon>Embryophyta</taxon>
        <taxon>Tracheophyta</taxon>
        <taxon>Spermatophyta</taxon>
        <taxon>Magnoliopsida</taxon>
        <taxon>Liliopsida</taxon>
        <taxon>Asparagales</taxon>
        <taxon>Orchidaceae</taxon>
        <taxon>Apostasioideae</taxon>
        <taxon>Apostasia</taxon>
    </lineage>
</organism>
<feature type="compositionally biased region" description="Polar residues" evidence="1">
    <location>
        <begin position="77"/>
        <end position="92"/>
    </location>
</feature>
<protein>
    <recommendedName>
        <fullName evidence="5">Secreted protein</fullName>
    </recommendedName>
</protein>
<evidence type="ECO:0000256" key="2">
    <source>
        <dbReference type="SAM" id="SignalP"/>
    </source>
</evidence>
<accession>A0A2I0B2L8</accession>
<proteinExistence type="predicted"/>
<feature type="chain" id="PRO_5014127822" description="Secreted protein" evidence="2">
    <location>
        <begin position="21"/>
        <end position="106"/>
    </location>
</feature>
<evidence type="ECO:0000256" key="1">
    <source>
        <dbReference type="SAM" id="MobiDB-lite"/>
    </source>
</evidence>
<dbReference type="Proteomes" id="UP000236161">
    <property type="component" value="Unassembled WGS sequence"/>
</dbReference>
<name>A0A2I0B2L8_9ASPA</name>